<dbReference type="Pfam" id="PF00011">
    <property type="entry name" value="HSP20"/>
    <property type="match status" value="1"/>
</dbReference>
<dbReference type="Proteomes" id="UP000199274">
    <property type="component" value="Unassembled WGS sequence"/>
</dbReference>
<dbReference type="SUPFAM" id="SSF49764">
    <property type="entry name" value="HSP20-like chaperones"/>
    <property type="match status" value="1"/>
</dbReference>
<accession>A0A1G8FIB5</accession>
<evidence type="ECO:0000256" key="1">
    <source>
        <dbReference type="PROSITE-ProRule" id="PRU00285"/>
    </source>
</evidence>
<dbReference type="EMBL" id="FNDB01000015">
    <property type="protein sequence ID" value="SDH81861.1"/>
    <property type="molecule type" value="Genomic_DNA"/>
</dbReference>
<dbReference type="PANTHER" id="PTHR11527">
    <property type="entry name" value="HEAT-SHOCK PROTEIN 20 FAMILY MEMBER"/>
    <property type="match status" value="1"/>
</dbReference>
<dbReference type="CDD" id="cd06464">
    <property type="entry name" value="ACD_sHsps-like"/>
    <property type="match status" value="1"/>
</dbReference>
<gene>
    <name evidence="4" type="ORF">SAMN04488062_11551</name>
</gene>
<protein>
    <submittedName>
        <fullName evidence="4">HSP20 family protein</fullName>
    </submittedName>
</protein>
<name>A0A1G8FIB5_9FLAO</name>
<dbReference type="PROSITE" id="PS01031">
    <property type="entry name" value="SHSP"/>
    <property type="match status" value="1"/>
</dbReference>
<dbReference type="STRING" id="178355.SAMN04488062_11551"/>
<evidence type="ECO:0000313" key="5">
    <source>
        <dbReference type="Proteomes" id="UP000199274"/>
    </source>
</evidence>
<evidence type="ECO:0000259" key="3">
    <source>
        <dbReference type="PROSITE" id="PS01031"/>
    </source>
</evidence>
<dbReference type="InterPro" id="IPR008978">
    <property type="entry name" value="HSP20-like_chaperone"/>
</dbReference>
<proteinExistence type="inferred from homology"/>
<dbReference type="InterPro" id="IPR002068">
    <property type="entry name" value="A-crystallin/Hsp20_dom"/>
</dbReference>
<evidence type="ECO:0000313" key="4">
    <source>
        <dbReference type="EMBL" id="SDH81861.1"/>
    </source>
</evidence>
<dbReference type="RefSeq" id="WP_091258340.1">
    <property type="nucleotide sequence ID" value="NZ_FNDB01000015.1"/>
</dbReference>
<reference evidence="5" key="1">
    <citation type="submission" date="2016-10" db="EMBL/GenBank/DDBJ databases">
        <authorList>
            <person name="Varghese N."/>
            <person name="Submissions S."/>
        </authorList>
    </citation>
    <scope>NUCLEOTIDE SEQUENCE [LARGE SCALE GENOMIC DNA]</scope>
    <source>
        <strain evidence="5">CGMCC 1.2747</strain>
    </source>
</reference>
<organism evidence="4 5">
    <name type="scientific">Flavobacterium omnivorum</name>
    <dbReference type="NCBI Taxonomy" id="178355"/>
    <lineage>
        <taxon>Bacteria</taxon>
        <taxon>Pseudomonadati</taxon>
        <taxon>Bacteroidota</taxon>
        <taxon>Flavobacteriia</taxon>
        <taxon>Flavobacteriales</taxon>
        <taxon>Flavobacteriaceae</taxon>
        <taxon>Flavobacterium</taxon>
    </lineage>
</organism>
<dbReference type="AlphaFoldDB" id="A0A1G8FIB5"/>
<feature type="domain" description="SHSP" evidence="3">
    <location>
        <begin position="35"/>
        <end position="150"/>
    </location>
</feature>
<dbReference type="InterPro" id="IPR031107">
    <property type="entry name" value="Small_HSP"/>
</dbReference>
<comment type="similarity">
    <text evidence="1 2">Belongs to the small heat shock protein (HSP20) family.</text>
</comment>
<sequence length="150" mass="17500">METLVKRNGFFPSVNTLFDDIFSKDVFDWTDKNFSSNGSNLPSVNLKETENKLEVELAAPGLKKEDFKIEIDNNMLMISSEKKEEKEETRKKDNYVRKEFNYQSFYRSFSLPEYVDESKVEASYKDGILHVEIAKKPGITKKKHQTITIK</sequence>
<dbReference type="Gene3D" id="2.60.40.790">
    <property type="match status" value="1"/>
</dbReference>
<dbReference type="OrthoDB" id="9814487at2"/>
<keyword evidence="5" id="KW-1185">Reference proteome</keyword>
<evidence type="ECO:0000256" key="2">
    <source>
        <dbReference type="RuleBase" id="RU003616"/>
    </source>
</evidence>